<protein>
    <submittedName>
        <fullName evidence="1">Uncharacterized protein</fullName>
    </submittedName>
</protein>
<name>A0A6C0IWC5_9ZZZZ</name>
<accession>A0A6C0IWC5</accession>
<organism evidence="1">
    <name type="scientific">viral metagenome</name>
    <dbReference type="NCBI Taxonomy" id="1070528"/>
    <lineage>
        <taxon>unclassified sequences</taxon>
        <taxon>metagenomes</taxon>
        <taxon>organismal metagenomes</taxon>
    </lineage>
</organism>
<sequence>MFVILLHGTSPIEVNVCQTLPTALEQGWLMVNEFCEGNNTQLQGTKNTFWKYAQKGFKVTPLITLRIYERDIIHETAQKWKAYGESGFYLNN</sequence>
<reference evidence="1" key="1">
    <citation type="journal article" date="2020" name="Nature">
        <title>Giant virus diversity and host interactions through global metagenomics.</title>
        <authorList>
            <person name="Schulz F."/>
            <person name="Roux S."/>
            <person name="Paez-Espino D."/>
            <person name="Jungbluth S."/>
            <person name="Walsh D.A."/>
            <person name="Denef V.J."/>
            <person name="McMahon K.D."/>
            <person name="Konstantinidis K.T."/>
            <person name="Eloe-Fadrosh E.A."/>
            <person name="Kyrpides N.C."/>
            <person name="Woyke T."/>
        </authorList>
    </citation>
    <scope>NUCLEOTIDE SEQUENCE</scope>
    <source>
        <strain evidence="1">GVMAG-M-3300024510-1</strain>
    </source>
</reference>
<dbReference type="AlphaFoldDB" id="A0A6C0IWC5"/>
<evidence type="ECO:0000313" key="1">
    <source>
        <dbReference type="EMBL" id="QHT96939.1"/>
    </source>
</evidence>
<dbReference type="EMBL" id="MN740271">
    <property type="protein sequence ID" value="QHT96939.1"/>
    <property type="molecule type" value="Genomic_DNA"/>
</dbReference>
<proteinExistence type="predicted"/>